<evidence type="ECO:0000313" key="3">
    <source>
        <dbReference type="Proteomes" id="UP000005237"/>
    </source>
</evidence>
<dbReference type="AlphaFoldDB" id="A0A8R1DLU5"/>
<dbReference type="GO" id="GO:0070390">
    <property type="term" value="C:transcription export complex 2"/>
    <property type="evidence" value="ECO:0007669"/>
    <property type="project" value="TreeGrafter"/>
</dbReference>
<proteinExistence type="predicted"/>
<name>A0A8R1DLU5_CAEJA</name>
<dbReference type="InterPro" id="IPR045107">
    <property type="entry name" value="SAC3/GANP/THP3"/>
</dbReference>
<feature type="domain" description="SAC3/GANP/THP3 conserved" evidence="1">
    <location>
        <begin position="17"/>
        <end position="91"/>
    </location>
</feature>
<dbReference type="PANTHER" id="PTHR12436">
    <property type="entry name" value="80 KDA MCM3-ASSOCIATED PROTEIN"/>
    <property type="match status" value="1"/>
</dbReference>
<dbReference type="GO" id="GO:0006406">
    <property type="term" value="P:mRNA export from nucleus"/>
    <property type="evidence" value="ECO:0007669"/>
    <property type="project" value="TreeGrafter"/>
</dbReference>
<reference evidence="2" key="2">
    <citation type="submission" date="2022-06" db="UniProtKB">
        <authorList>
            <consortium name="EnsemblMetazoa"/>
        </authorList>
    </citation>
    <scope>IDENTIFICATION</scope>
    <source>
        <strain evidence="2">DF5081</strain>
    </source>
</reference>
<dbReference type="InterPro" id="IPR005062">
    <property type="entry name" value="SAC3/GANP/THP3_conserved"/>
</dbReference>
<accession>A0A8R1DLU5</accession>
<evidence type="ECO:0000259" key="1">
    <source>
        <dbReference type="Pfam" id="PF03399"/>
    </source>
</evidence>
<dbReference type="Pfam" id="PF03399">
    <property type="entry name" value="SAC3_GANP"/>
    <property type="match status" value="1"/>
</dbReference>
<protein>
    <recommendedName>
        <fullName evidence="1">SAC3/GANP/THP3 conserved domain-containing protein</fullName>
    </recommendedName>
</protein>
<evidence type="ECO:0000313" key="2">
    <source>
        <dbReference type="EnsemblMetazoa" id="CJA05122.1"/>
    </source>
</evidence>
<dbReference type="GO" id="GO:0005737">
    <property type="term" value="C:cytoplasm"/>
    <property type="evidence" value="ECO:0007669"/>
    <property type="project" value="TreeGrafter"/>
</dbReference>
<dbReference type="EnsemblMetazoa" id="CJA05122.1">
    <property type="protein sequence ID" value="CJA05122.1"/>
    <property type="gene ID" value="WBGene00124326"/>
</dbReference>
<reference evidence="3" key="1">
    <citation type="submission" date="2010-08" db="EMBL/GenBank/DDBJ databases">
        <authorList>
            <consortium name="Caenorhabditis japonica Sequencing Consortium"/>
            <person name="Wilson R.K."/>
        </authorList>
    </citation>
    <scope>NUCLEOTIDE SEQUENCE [LARGE SCALE GENOMIC DNA]</scope>
    <source>
        <strain evidence="3">DF5081</strain>
    </source>
</reference>
<dbReference type="PANTHER" id="PTHR12436:SF3">
    <property type="entry name" value="GERMINAL-CENTER ASSOCIATED NUCLEAR PROTEIN"/>
    <property type="match status" value="1"/>
</dbReference>
<dbReference type="Proteomes" id="UP000005237">
    <property type="component" value="Unassembled WGS sequence"/>
</dbReference>
<organism evidence="2 3">
    <name type="scientific">Caenorhabditis japonica</name>
    <dbReference type="NCBI Taxonomy" id="281687"/>
    <lineage>
        <taxon>Eukaryota</taxon>
        <taxon>Metazoa</taxon>
        <taxon>Ecdysozoa</taxon>
        <taxon>Nematoda</taxon>
        <taxon>Chromadorea</taxon>
        <taxon>Rhabditida</taxon>
        <taxon>Rhabditina</taxon>
        <taxon>Rhabditomorpha</taxon>
        <taxon>Rhabditoidea</taxon>
        <taxon>Rhabditidae</taxon>
        <taxon>Peloderinae</taxon>
        <taxon>Caenorhabditis</taxon>
    </lineage>
</organism>
<keyword evidence="3" id="KW-1185">Reference proteome</keyword>
<sequence>MGDWKTRRNRMATCDAMCPLAEIQFRTKNHLINRLEATASSSSDSRSKYVADPSKMVKEYCRSAADTHKYNKPELLRPFPALNMTIDYLLDLYAPFKASRKCAKETK</sequence>